<reference evidence="2 3" key="1">
    <citation type="submission" date="2015-09" db="EMBL/GenBank/DDBJ databases">
        <title>Draft Genome Sequence of Bradyrhizobium manausense Strain BR 3351T, a Novel Symbiotic Nitrogen-Fixing Alphaproteobacterium Isolated from Brazilian Amazon Rain Forest.</title>
        <authorList>
            <person name="De Araujo J.L."/>
            <person name="Zilli J.E."/>
        </authorList>
    </citation>
    <scope>NUCLEOTIDE SEQUENCE [LARGE SCALE GENOMIC DNA]</scope>
    <source>
        <strain evidence="2 3">BR3351</strain>
    </source>
</reference>
<organism evidence="2 3">
    <name type="scientific">Bradyrhizobium manausense</name>
    <dbReference type="NCBI Taxonomy" id="989370"/>
    <lineage>
        <taxon>Bacteria</taxon>
        <taxon>Pseudomonadati</taxon>
        <taxon>Pseudomonadota</taxon>
        <taxon>Alphaproteobacteria</taxon>
        <taxon>Hyphomicrobiales</taxon>
        <taxon>Nitrobacteraceae</taxon>
        <taxon>Bradyrhizobium</taxon>
    </lineage>
</organism>
<comment type="caution">
    <text evidence="2">The sequence shown here is derived from an EMBL/GenBank/DDBJ whole genome shotgun (WGS) entry which is preliminary data.</text>
</comment>
<accession>A0A0R3DST0</accession>
<dbReference type="Proteomes" id="UP000051936">
    <property type="component" value="Unassembled WGS sequence"/>
</dbReference>
<evidence type="ECO:0000313" key="3">
    <source>
        <dbReference type="Proteomes" id="UP000051936"/>
    </source>
</evidence>
<keyword evidence="3" id="KW-1185">Reference proteome</keyword>
<dbReference type="GO" id="GO:0016829">
    <property type="term" value="F:lyase activity"/>
    <property type="evidence" value="ECO:0007669"/>
    <property type="project" value="UniProtKB-KW"/>
</dbReference>
<feature type="domain" description="Acyclic terpene utilisation N-terminal" evidence="1">
    <location>
        <begin position="66"/>
        <end position="218"/>
    </location>
</feature>
<name>A0A0R3DST0_9BRAD</name>
<dbReference type="RefSeq" id="WP_057748068.1">
    <property type="nucleotide sequence ID" value="NZ_LJYG01000062.1"/>
</dbReference>
<evidence type="ECO:0000313" key="2">
    <source>
        <dbReference type="EMBL" id="KRQ12794.1"/>
    </source>
</evidence>
<protein>
    <submittedName>
        <fullName evidence="2">3-methylaspartate ammonia-lyase</fullName>
    </submittedName>
</protein>
<dbReference type="Pfam" id="PF07287">
    <property type="entry name" value="AtuA"/>
    <property type="match status" value="2"/>
</dbReference>
<dbReference type="AlphaFoldDB" id="A0A0R3DST0"/>
<keyword evidence="2" id="KW-0456">Lyase</keyword>
<proteinExistence type="predicted"/>
<gene>
    <name evidence="2" type="ORF">AOQ71_16425</name>
</gene>
<dbReference type="OrthoDB" id="9763456at2"/>
<feature type="domain" description="Acyclic terpene utilisation N-terminal" evidence="1">
    <location>
        <begin position="245"/>
        <end position="410"/>
    </location>
</feature>
<dbReference type="InterPro" id="IPR010839">
    <property type="entry name" value="AtuA_N"/>
</dbReference>
<dbReference type="STRING" id="989370.AOQ71_16425"/>
<evidence type="ECO:0000259" key="1">
    <source>
        <dbReference type="Pfam" id="PF07287"/>
    </source>
</evidence>
<sequence>MTESVNLSDTVSVIVPTGMLGAGVNRTQIQYGLRRGASAIAVDSGSTDSGPAYLARGVSKMNRESIKRDLQILMAEAHAAKIPLLVGSCGTSGTDSGVDWTRDIALEVAAELGIAPKIVCLYSEQKADDLVRKNGKGEITPLPPLGPLSDADLKSCEHIVALMGPEPYIAALEAGADIVLGGRTTDTAVLAAVPLMRGAGIAQAWHAAKIAECGGQCTVNPGLGGVLMRVGRDAFEIEPLDIDNQCSPETVSAHLLYENSDPFTLTEPGGVLDARDADYRWVDNRITRVTGSRWTPKPYTMKLEGARGGDFQTIMLIGIEDPEVLANLDEFHDLMLETLTGRIRKTFGDEAVRFDVSLRIYGWNGTSGRPVPRDTVPPRDVGVMFVVTAPTQDLANRMAKACNPYFFHTPLRPGIEMPSYAFPFTPAEIPRGQVYEFVLNHVVRTSDAFELVRSVSIDPADANKGALHA</sequence>
<dbReference type="EMBL" id="LJYG01000062">
    <property type="protein sequence ID" value="KRQ12794.1"/>
    <property type="molecule type" value="Genomic_DNA"/>
</dbReference>